<name>A0A316EXD5_9ACTN</name>
<evidence type="ECO:0000256" key="1">
    <source>
        <dbReference type="SAM" id="MobiDB-lite"/>
    </source>
</evidence>
<dbReference type="EMBL" id="QGGR01000025">
    <property type="protein sequence ID" value="PWK35900.1"/>
    <property type="molecule type" value="Genomic_DNA"/>
</dbReference>
<feature type="region of interest" description="Disordered" evidence="1">
    <location>
        <begin position="1"/>
        <end position="31"/>
    </location>
</feature>
<evidence type="ECO:0000313" key="3">
    <source>
        <dbReference type="EMBL" id="PWK35900.1"/>
    </source>
</evidence>
<feature type="transmembrane region" description="Helical" evidence="2">
    <location>
        <begin position="261"/>
        <end position="282"/>
    </location>
</feature>
<proteinExistence type="predicted"/>
<gene>
    <name evidence="3" type="ORF">BC793_125101</name>
</gene>
<keyword evidence="2" id="KW-0812">Transmembrane</keyword>
<sequence length="447" mass="49744">MDESASNGRRWQAPVPCPAATTLLGDPAMPTRPPRVQDIEAAALLRAFSRANAALLQARTALDEAGDLVVDRFHRAQHAIDWITRYVYRDKAAEARRAEDDVVRRHADDGPEDRRRRALPKWTIWVVLIVAGIFDVAFVGNVVQRIFGAGPDELIYYLSYLPGIGLALGLFVASQRLAENLFRHRERATRSGRRGRLNPRLLLRKVLWDWRPEEETREDRDLPWDRLAGPVVFAGLIVGMLGAGAYIRAAQAKSFQALADFQPVFVGLLVLLSVSALAVKALTHNPHADKALDARKGMDRVRKSVNELTEDARKPLVEHNKAWNALRSAILSVEGEAVRIVEEECARILDDRGRRGEDGPLRLPLTVLQRAGEDGKTTEQPVLPTLRVDILQDARDVAERHHPRILRSAFASAGAALNRQFRTGDRDAPRIGEIPAPRRSADVGEEG</sequence>
<reference evidence="3 4" key="1">
    <citation type="submission" date="2018-05" db="EMBL/GenBank/DDBJ databases">
        <title>Genomic Encyclopedia of Archaeal and Bacterial Type Strains, Phase II (KMG-II): from individual species to whole genera.</title>
        <authorList>
            <person name="Goeker M."/>
        </authorList>
    </citation>
    <scope>NUCLEOTIDE SEQUENCE [LARGE SCALE GENOMIC DNA]</scope>
    <source>
        <strain evidence="3 4">DSM 45184</strain>
    </source>
</reference>
<dbReference type="Proteomes" id="UP000245697">
    <property type="component" value="Unassembled WGS sequence"/>
</dbReference>
<protein>
    <submittedName>
        <fullName evidence="3">Uncharacterized protein</fullName>
    </submittedName>
</protein>
<dbReference type="AlphaFoldDB" id="A0A316EXD5"/>
<feature type="transmembrane region" description="Helical" evidence="2">
    <location>
        <begin position="122"/>
        <end position="142"/>
    </location>
</feature>
<evidence type="ECO:0000256" key="2">
    <source>
        <dbReference type="SAM" id="Phobius"/>
    </source>
</evidence>
<comment type="caution">
    <text evidence="3">The sequence shown here is derived from an EMBL/GenBank/DDBJ whole genome shotgun (WGS) entry which is preliminary data.</text>
</comment>
<dbReference type="RefSeq" id="WP_109601441.1">
    <property type="nucleotide sequence ID" value="NZ_BONA01000078.1"/>
</dbReference>
<accession>A0A316EXD5</accession>
<keyword evidence="4" id="KW-1185">Reference proteome</keyword>
<keyword evidence="2" id="KW-0472">Membrane</keyword>
<feature type="transmembrane region" description="Helical" evidence="2">
    <location>
        <begin position="227"/>
        <end position="249"/>
    </location>
</feature>
<feature type="transmembrane region" description="Helical" evidence="2">
    <location>
        <begin position="154"/>
        <end position="173"/>
    </location>
</feature>
<keyword evidence="2" id="KW-1133">Transmembrane helix</keyword>
<organism evidence="3 4">
    <name type="scientific">Actinoplanes xinjiangensis</name>
    <dbReference type="NCBI Taxonomy" id="512350"/>
    <lineage>
        <taxon>Bacteria</taxon>
        <taxon>Bacillati</taxon>
        <taxon>Actinomycetota</taxon>
        <taxon>Actinomycetes</taxon>
        <taxon>Micromonosporales</taxon>
        <taxon>Micromonosporaceae</taxon>
        <taxon>Actinoplanes</taxon>
    </lineage>
</organism>
<dbReference type="OrthoDB" id="3345261at2"/>
<feature type="region of interest" description="Disordered" evidence="1">
    <location>
        <begin position="421"/>
        <end position="447"/>
    </location>
</feature>
<evidence type="ECO:0000313" key="4">
    <source>
        <dbReference type="Proteomes" id="UP000245697"/>
    </source>
</evidence>